<evidence type="ECO:0000313" key="2">
    <source>
        <dbReference type="EMBL" id="MFD0688451.1"/>
    </source>
</evidence>
<keyword evidence="3" id="KW-1185">Reference proteome</keyword>
<evidence type="ECO:0000256" key="1">
    <source>
        <dbReference type="SAM" id="MobiDB-lite"/>
    </source>
</evidence>
<accession>A0ABW2XVZ4</accession>
<evidence type="ECO:0008006" key="4">
    <source>
        <dbReference type="Google" id="ProtNLM"/>
    </source>
</evidence>
<dbReference type="EMBL" id="JBHTGP010000013">
    <property type="protein sequence ID" value="MFD0688451.1"/>
    <property type="molecule type" value="Genomic_DNA"/>
</dbReference>
<organism evidence="2 3">
    <name type="scientific">Actinomadura fibrosa</name>
    <dbReference type="NCBI Taxonomy" id="111802"/>
    <lineage>
        <taxon>Bacteria</taxon>
        <taxon>Bacillati</taxon>
        <taxon>Actinomycetota</taxon>
        <taxon>Actinomycetes</taxon>
        <taxon>Streptosporangiales</taxon>
        <taxon>Thermomonosporaceae</taxon>
        <taxon>Actinomadura</taxon>
    </lineage>
</organism>
<feature type="region of interest" description="Disordered" evidence="1">
    <location>
        <begin position="259"/>
        <end position="278"/>
    </location>
</feature>
<protein>
    <recommendedName>
        <fullName evidence="4">GntR family transcriptional regulator</fullName>
    </recommendedName>
</protein>
<evidence type="ECO:0000313" key="3">
    <source>
        <dbReference type="Proteomes" id="UP001597063"/>
    </source>
</evidence>
<comment type="caution">
    <text evidence="2">The sequence shown here is derived from an EMBL/GenBank/DDBJ whole genome shotgun (WGS) entry which is preliminary data.</text>
</comment>
<dbReference type="Proteomes" id="UP001597063">
    <property type="component" value="Unassembled WGS sequence"/>
</dbReference>
<dbReference type="InterPro" id="IPR036390">
    <property type="entry name" value="WH_DNA-bd_sf"/>
</dbReference>
<sequence>MKQTFRRPTTWTADDAGDPRQGPRGHVQIPRSLISSPDHSGLAVWTWAMYETLMPHGLDGGRAPAIARRHFLAERAGTSTTALDDARRQLLAPTTDGPYLSGSTPRGAKRSVLHAALRRPRETGEGYAPVPAWTLDMVWAGRRRPAGTISAEAWRLYTAAVDRAHRNGKPRPFDATMARLAAAVNASQATARRPLAELETAGLIEATARPGGWLSIRVALEEEDATQTAEHYATHGRHHTAPHSNPAHIAALTRSRTRHTPLAATGTPQETPLTYAPP</sequence>
<name>A0ABW2XVZ4_9ACTN</name>
<feature type="region of interest" description="Disordered" evidence="1">
    <location>
        <begin position="1"/>
        <end position="28"/>
    </location>
</feature>
<reference evidence="3" key="1">
    <citation type="journal article" date="2019" name="Int. J. Syst. Evol. Microbiol.">
        <title>The Global Catalogue of Microorganisms (GCM) 10K type strain sequencing project: providing services to taxonomists for standard genome sequencing and annotation.</title>
        <authorList>
            <consortium name="The Broad Institute Genomics Platform"/>
            <consortium name="The Broad Institute Genome Sequencing Center for Infectious Disease"/>
            <person name="Wu L."/>
            <person name="Ma J."/>
        </authorList>
    </citation>
    <scope>NUCLEOTIDE SEQUENCE [LARGE SCALE GENOMIC DNA]</scope>
    <source>
        <strain evidence="3">JCM 9371</strain>
    </source>
</reference>
<dbReference type="SUPFAM" id="SSF46785">
    <property type="entry name" value="Winged helix' DNA-binding domain"/>
    <property type="match status" value="1"/>
</dbReference>
<feature type="compositionally biased region" description="Polar residues" evidence="1">
    <location>
        <begin position="1"/>
        <end position="12"/>
    </location>
</feature>
<proteinExistence type="predicted"/>
<gene>
    <name evidence="2" type="ORF">ACFQZM_28420</name>
</gene>
<dbReference type="RefSeq" id="WP_131760478.1">
    <property type="nucleotide sequence ID" value="NZ_CAACUY010000117.1"/>
</dbReference>